<organism evidence="2">
    <name type="scientific">Euplotes harpa</name>
    <dbReference type="NCBI Taxonomy" id="151035"/>
    <lineage>
        <taxon>Eukaryota</taxon>
        <taxon>Sar</taxon>
        <taxon>Alveolata</taxon>
        <taxon>Ciliophora</taxon>
        <taxon>Intramacronucleata</taxon>
        <taxon>Spirotrichea</taxon>
        <taxon>Hypotrichia</taxon>
        <taxon>Euplotida</taxon>
        <taxon>Euplotidae</taxon>
        <taxon>Euplotes</taxon>
    </lineage>
</organism>
<protein>
    <submittedName>
        <fullName evidence="2">Uncharacterized protein</fullName>
    </submittedName>
</protein>
<dbReference type="EMBL" id="HBII01019918">
    <property type="protein sequence ID" value="CAE0349390.1"/>
    <property type="molecule type" value="Transcribed_RNA"/>
</dbReference>
<reference evidence="2" key="1">
    <citation type="submission" date="2021-01" db="EMBL/GenBank/DDBJ databases">
        <authorList>
            <person name="Corre E."/>
            <person name="Pelletier E."/>
            <person name="Niang G."/>
            <person name="Scheremetjew M."/>
            <person name="Finn R."/>
            <person name="Kale V."/>
            <person name="Holt S."/>
            <person name="Cochrane G."/>
            <person name="Meng A."/>
            <person name="Brown T."/>
            <person name="Cohen L."/>
        </authorList>
    </citation>
    <scope>NUCLEOTIDE SEQUENCE</scope>
    <source>
        <strain evidence="2">FSP1.4</strain>
    </source>
</reference>
<accession>A0A7S3J9M9</accession>
<dbReference type="AlphaFoldDB" id="A0A7S3J9M9"/>
<evidence type="ECO:0000313" key="1">
    <source>
        <dbReference type="EMBL" id="CAE0349390.1"/>
    </source>
</evidence>
<sequence length="101" mass="11904">MPSDRFHEMGYVNVIDLENNIHFIQIIMVLLLKSEETASAINSDPNKRKEINWVEWKAIIEAYENKNKSLSLFVSLFLDKYPDYRDILSMKGFTLMDIMDN</sequence>
<proteinExistence type="predicted"/>
<evidence type="ECO:0000313" key="2">
    <source>
        <dbReference type="EMBL" id="CAE0349391.1"/>
    </source>
</evidence>
<dbReference type="EMBL" id="HBII01019919">
    <property type="protein sequence ID" value="CAE0349391.1"/>
    <property type="molecule type" value="Transcribed_RNA"/>
</dbReference>
<name>A0A7S3J9M9_9SPIT</name>
<gene>
    <name evidence="1" type="ORF">EHAR0213_LOCUS8302</name>
    <name evidence="2" type="ORF">EHAR0213_LOCUS8303</name>
</gene>